<dbReference type="GO" id="GO:0003677">
    <property type="term" value="F:DNA binding"/>
    <property type="evidence" value="ECO:0007669"/>
    <property type="project" value="TreeGrafter"/>
</dbReference>
<feature type="compositionally biased region" description="Low complexity" evidence="1">
    <location>
        <begin position="360"/>
        <end position="383"/>
    </location>
</feature>
<dbReference type="AlphaFoldDB" id="A0A553HX25"/>
<comment type="caution">
    <text evidence="2">The sequence shown here is derived from an EMBL/GenBank/DDBJ whole genome shotgun (WGS) entry which is preliminary data.</text>
</comment>
<feature type="region of interest" description="Disordered" evidence="1">
    <location>
        <begin position="225"/>
        <end position="347"/>
    </location>
</feature>
<feature type="compositionally biased region" description="Low complexity" evidence="1">
    <location>
        <begin position="331"/>
        <end position="346"/>
    </location>
</feature>
<keyword evidence="3" id="KW-1185">Reference proteome</keyword>
<sequence length="407" mass="44628">METYNGCVRTPADAIKLFEACRLGLLPRVQRRLSEKERQSIRPGSVFVWDEREAGMRRWTDGKSWSASRVSGSFLTYREMEGKRGSGFGTSRRTTTGRSPDGGRLSEDDQDGEPEGYRYKTDGLMKQSFSITTSQGQHLHLISYYARPLPGAPELVQPTTDPTLRHINPAKGMYPESSLHEANPPALTRTPMPTYNSTGLQDQATYSTQWASPAWMGVSTWPHSPSQMSPYPYGKPEPEMIHQAHPPPQSRRAPQLPPSIPPNQSPVYERLPPPTAYQMPDRHSSRSPRSQHLVQAAQAVMVNQRMTSSAHGSQGPLPALGMAPSPPRTKSISPPHTSSSISSSDISARKTSLSSILLHPASSNSEPNSANPANNSGSNSPRALAAAAHEMSADRQALRSLDRKFCL</sequence>
<name>A0A553HX25_9PEZI</name>
<dbReference type="Pfam" id="PF09729">
    <property type="entry name" value="Gti1_Pac2"/>
    <property type="match status" value="2"/>
</dbReference>
<dbReference type="OrthoDB" id="5572844at2759"/>
<feature type="compositionally biased region" description="Pro residues" evidence="1">
    <location>
        <begin position="245"/>
        <end position="264"/>
    </location>
</feature>
<accession>A0A553HX25</accession>
<evidence type="ECO:0000313" key="3">
    <source>
        <dbReference type="Proteomes" id="UP000319160"/>
    </source>
</evidence>
<evidence type="ECO:0000313" key="2">
    <source>
        <dbReference type="EMBL" id="TRX92509.1"/>
    </source>
</evidence>
<organism evidence="2 3">
    <name type="scientific">Xylaria flabelliformis</name>
    <dbReference type="NCBI Taxonomy" id="2512241"/>
    <lineage>
        <taxon>Eukaryota</taxon>
        <taxon>Fungi</taxon>
        <taxon>Dikarya</taxon>
        <taxon>Ascomycota</taxon>
        <taxon>Pezizomycotina</taxon>
        <taxon>Sordariomycetes</taxon>
        <taxon>Xylariomycetidae</taxon>
        <taxon>Xylariales</taxon>
        <taxon>Xylariaceae</taxon>
        <taxon>Xylaria</taxon>
    </lineage>
</organism>
<evidence type="ECO:0008006" key="4">
    <source>
        <dbReference type="Google" id="ProtNLM"/>
    </source>
</evidence>
<dbReference type="PANTHER" id="PTHR28027:SF1">
    <property type="entry name" value="CAMP INDEPENDENT REGULATORY PROTEIN (AFU_ORTHOLOGUE AFUA_3G09640)"/>
    <property type="match status" value="1"/>
</dbReference>
<dbReference type="InterPro" id="IPR018608">
    <property type="entry name" value="Gti1/Pac2"/>
</dbReference>
<dbReference type="Proteomes" id="UP000319160">
    <property type="component" value="Unassembled WGS sequence"/>
</dbReference>
<feature type="region of interest" description="Disordered" evidence="1">
    <location>
        <begin position="359"/>
        <end position="384"/>
    </location>
</feature>
<reference evidence="3" key="1">
    <citation type="submission" date="2019-06" db="EMBL/GenBank/DDBJ databases">
        <title>Draft genome sequence of the griseofulvin-producing fungus Xylaria cubensis strain G536.</title>
        <authorList>
            <person name="Mead M.E."/>
            <person name="Raja H.A."/>
            <person name="Steenwyk J.L."/>
            <person name="Knowles S.L."/>
            <person name="Oberlies N.H."/>
            <person name="Rokas A."/>
        </authorList>
    </citation>
    <scope>NUCLEOTIDE SEQUENCE [LARGE SCALE GENOMIC DNA]</scope>
    <source>
        <strain evidence="3">G536</strain>
    </source>
</reference>
<dbReference type="PANTHER" id="PTHR28027">
    <property type="entry name" value="TRANSCRIPTIONAL REGULATOR MIT1"/>
    <property type="match status" value="1"/>
</dbReference>
<proteinExistence type="predicted"/>
<feature type="region of interest" description="Disordered" evidence="1">
    <location>
        <begin position="81"/>
        <end position="115"/>
    </location>
</feature>
<dbReference type="EMBL" id="VFLP01000036">
    <property type="protein sequence ID" value="TRX92509.1"/>
    <property type="molecule type" value="Genomic_DNA"/>
</dbReference>
<protein>
    <recommendedName>
        <fullName evidence="4">cAMP-independent regulatory protein pac2</fullName>
    </recommendedName>
</protein>
<feature type="compositionally biased region" description="Low complexity" evidence="1">
    <location>
        <begin position="89"/>
        <end position="103"/>
    </location>
</feature>
<gene>
    <name evidence="2" type="ORF">FHL15_006676</name>
</gene>
<evidence type="ECO:0000256" key="1">
    <source>
        <dbReference type="SAM" id="MobiDB-lite"/>
    </source>
</evidence>